<dbReference type="Gramene" id="PRQ55291">
    <property type="protein sequence ID" value="PRQ55291"/>
    <property type="gene ID" value="RchiOBHm_Chr1g0322951"/>
</dbReference>
<feature type="chain" id="PRO_5015195581" evidence="1">
    <location>
        <begin position="17"/>
        <end position="143"/>
    </location>
</feature>
<dbReference type="InterPro" id="IPR036052">
    <property type="entry name" value="TrpB-like_PALP_sf"/>
</dbReference>
<evidence type="ECO:0000313" key="3">
    <source>
        <dbReference type="EMBL" id="PRQ55291.1"/>
    </source>
</evidence>
<dbReference type="PANTHER" id="PTHR10314">
    <property type="entry name" value="CYSTATHIONINE BETA-SYNTHASE"/>
    <property type="match status" value="1"/>
</dbReference>
<reference evidence="3 4" key="1">
    <citation type="journal article" date="2018" name="Nat. Genet.">
        <title>The Rosa genome provides new insights in the design of modern roses.</title>
        <authorList>
            <person name="Bendahmane M."/>
        </authorList>
    </citation>
    <scope>NUCLEOTIDE SEQUENCE [LARGE SCALE GENOMIC DNA]</scope>
    <source>
        <strain evidence="4">cv. Old Blush</strain>
    </source>
</reference>
<dbReference type="GO" id="GO:0050017">
    <property type="term" value="F:L-3-cyanoalanine synthase activity"/>
    <property type="evidence" value="ECO:0007669"/>
    <property type="project" value="UniProtKB-EC"/>
</dbReference>
<accession>A0A2P6S9E7</accession>
<dbReference type="EMBL" id="PDCK01000039">
    <property type="protein sequence ID" value="PRQ55291.1"/>
    <property type="molecule type" value="Genomic_DNA"/>
</dbReference>
<dbReference type="Pfam" id="PF00291">
    <property type="entry name" value="PALP"/>
    <property type="match status" value="1"/>
</dbReference>
<evidence type="ECO:0000259" key="2">
    <source>
        <dbReference type="Pfam" id="PF00291"/>
    </source>
</evidence>
<dbReference type="SUPFAM" id="SSF53686">
    <property type="entry name" value="Tryptophan synthase beta subunit-like PLP-dependent enzymes"/>
    <property type="match status" value="1"/>
</dbReference>
<evidence type="ECO:0000313" key="4">
    <source>
        <dbReference type="Proteomes" id="UP000238479"/>
    </source>
</evidence>
<evidence type="ECO:0000256" key="1">
    <source>
        <dbReference type="SAM" id="SignalP"/>
    </source>
</evidence>
<sequence>MLMLLKLLFCLVCSKLQDLRYGDIFVMGIGSGGTISGVGRYLKSQNLDCKIYGVEPAESNNILNGGKPGPHSITGNGIGFKPNVLDMDIMERLLELLRVCDFADKVFNTSETRIKILLEEAHDWKLSTPCKPIPQSSLWPANT</sequence>
<proteinExistence type="predicted"/>
<dbReference type="EC" id="4.4.1.9" evidence="3"/>
<feature type="signal peptide" evidence="1">
    <location>
        <begin position="1"/>
        <end position="16"/>
    </location>
</feature>
<name>A0A2P6S9E7_ROSCH</name>
<dbReference type="AlphaFoldDB" id="A0A2P6S9E7"/>
<keyword evidence="3" id="KW-0456">Lyase</keyword>
<organism evidence="3 4">
    <name type="scientific">Rosa chinensis</name>
    <name type="common">China rose</name>
    <dbReference type="NCBI Taxonomy" id="74649"/>
    <lineage>
        <taxon>Eukaryota</taxon>
        <taxon>Viridiplantae</taxon>
        <taxon>Streptophyta</taxon>
        <taxon>Embryophyta</taxon>
        <taxon>Tracheophyta</taxon>
        <taxon>Spermatophyta</taxon>
        <taxon>Magnoliopsida</taxon>
        <taxon>eudicotyledons</taxon>
        <taxon>Gunneridae</taxon>
        <taxon>Pentapetalae</taxon>
        <taxon>rosids</taxon>
        <taxon>fabids</taxon>
        <taxon>Rosales</taxon>
        <taxon>Rosaceae</taxon>
        <taxon>Rosoideae</taxon>
        <taxon>Rosoideae incertae sedis</taxon>
        <taxon>Rosa</taxon>
    </lineage>
</organism>
<dbReference type="InterPro" id="IPR050214">
    <property type="entry name" value="Cys_Synth/Cystath_Beta-Synth"/>
</dbReference>
<dbReference type="Proteomes" id="UP000238479">
    <property type="component" value="Chromosome 1"/>
</dbReference>
<keyword evidence="4" id="KW-1185">Reference proteome</keyword>
<protein>
    <submittedName>
        <fullName evidence="3">Putative L-3-cyanoalanine synthase</fullName>
        <ecNumber evidence="3">4.4.1.9</ecNumber>
    </submittedName>
</protein>
<gene>
    <name evidence="3" type="ORF">RchiOBHm_Chr1g0322951</name>
</gene>
<dbReference type="Gene3D" id="3.40.50.1100">
    <property type="match status" value="1"/>
</dbReference>
<dbReference type="STRING" id="74649.A0A2P6S9E7"/>
<feature type="domain" description="Tryptophan synthase beta chain-like PALP" evidence="2">
    <location>
        <begin position="23"/>
        <end position="95"/>
    </location>
</feature>
<dbReference type="InterPro" id="IPR001926">
    <property type="entry name" value="TrpB-like_PALP"/>
</dbReference>
<keyword evidence="1" id="KW-0732">Signal</keyword>
<comment type="caution">
    <text evidence="3">The sequence shown here is derived from an EMBL/GenBank/DDBJ whole genome shotgun (WGS) entry which is preliminary data.</text>
</comment>